<accession>A0A3L8DXT3</accession>
<protein>
    <recommendedName>
        <fullName evidence="1">PiggyBac transposable element-derived protein domain-containing protein</fullName>
    </recommendedName>
</protein>
<proteinExistence type="predicted"/>
<feature type="domain" description="PiggyBac transposable element-derived protein" evidence="1">
    <location>
        <begin position="11"/>
        <end position="327"/>
    </location>
</feature>
<dbReference type="OrthoDB" id="8123139at2759"/>
<dbReference type="AlphaFoldDB" id="A0A3L8DXT3"/>
<dbReference type="Proteomes" id="UP000279307">
    <property type="component" value="Chromosome 3"/>
</dbReference>
<comment type="caution">
    <text evidence="2">The sequence shown here is derived from an EMBL/GenBank/DDBJ whole genome shotgun (WGS) entry which is preliminary data.</text>
</comment>
<dbReference type="PANTHER" id="PTHR46599:SF3">
    <property type="entry name" value="PIGGYBAC TRANSPOSABLE ELEMENT-DERIVED PROTEIN 4"/>
    <property type="match status" value="1"/>
</dbReference>
<dbReference type="EMBL" id="QOIP01000003">
    <property type="protein sequence ID" value="RLU25290.1"/>
    <property type="molecule type" value="Genomic_DNA"/>
</dbReference>
<reference evidence="2 3" key="1">
    <citation type="journal article" date="2018" name="Genome Res.">
        <title>The genomic architecture and molecular evolution of ant odorant receptors.</title>
        <authorList>
            <person name="McKenzie S.K."/>
            <person name="Kronauer D.J.C."/>
        </authorList>
    </citation>
    <scope>NUCLEOTIDE SEQUENCE [LARGE SCALE GENOMIC DNA]</scope>
    <source>
        <strain evidence="2">Clonal line C1</strain>
    </source>
</reference>
<gene>
    <name evidence="2" type="ORF">DMN91_003383</name>
</gene>
<name>A0A3L8DXT3_OOCBI</name>
<organism evidence="2 3">
    <name type="scientific">Ooceraea biroi</name>
    <name type="common">Clonal raider ant</name>
    <name type="synonym">Cerapachys biroi</name>
    <dbReference type="NCBI Taxonomy" id="2015173"/>
    <lineage>
        <taxon>Eukaryota</taxon>
        <taxon>Metazoa</taxon>
        <taxon>Ecdysozoa</taxon>
        <taxon>Arthropoda</taxon>
        <taxon>Hexapoda</taxon>
        <taxon>Insecta</taxon>
        <taxon>Pterygota</taxon>
        <taxon>Neoptera</taxon>
        <taxon>Endopterygota</taxon>
        <taxon>Hymenoptera</taxon>
        <taxon>Apocrita</taxon>
        <taxon>Aculeata</taxon>
        <taxon>Formicoidea</taxon>
        <taxon>Formicidae</taxon>
        <taxon>Dorylinae</taxon>
        <taxon>Ooceraea</taxon>
    </lineage>
</organism>
<evidence type="ECO:0000259" key="1">
    <source>
        <dbReference type="Pfam" id="PF13843"/>
    </source>
</evidence>
<dbReference type="Pfam" id="PF13843">
    <property type="entry name" value="DDE_Tnp_1_7"/>
    <property type="match status" value="1"/>
</dbReference>
<dbReference type="PANTHER" id="PTHR46599">
    <property type="entry name" value="PIGGYBAC TRANSPOSABLE ELEMENT-DERIVED PROTEIN 4"/>
    <property type="match status" value="1"/>
</dbReference>
<evidence type="ECO:0000313" key="2">
    <source>
        <dbReference type="EMBL" id="RLU25290.1"/>
    </source>
</evidence>
<evidence type="ECO:0000313" key="3">
    <source>
        <dbReference type="Proteomes" id="UP000279307"/>
    </source>
</evidence>
<sequence>MCSFVKRHEGEATLSEMYYFFAIRLLMSRVKKLHYSEYWTKDKFLRTDIFGRIMSRDRYVFLLRILYFSEITTANSDRLVKIREFCSKLRLSFQNYFSPFRNLCIDESLLLYKGRLSFKQYIPSKRNRFGIKSFILCDCKSGYVLNFIVYAGSDSEVTKINEKSLGKSGEIVISLLESYLGKGHTLFVDNWYSSPALFTYLHDNTTNACGTMKRRRKGMPIISEKLNRGEMCFRSSSKMLALKWQDKREVYMLSTYHSADFINTKKINYRTKQVIQKPSCIVNYTTNMGAVDNRDKVIASVESIRKSTKWYKKYFFHLLDVAIWNAFCLYKMKRNEKITMRAFHLRLIKEIIKKYGDINNNFSNRQKSTADHPLRLTERHFPSFCKTVNTKKTLRNCVVCAKNDVRRRSRYESYPFLMRTPYFYQLRADIPSALYFEPISKAEGFEDPTCISGLAEKREEKHGKEGRRDRHVEWEPLGHSLRDTSEEVPKCLCV</sequence>
<dbReference type="InterPro" id="IPR029526">
    <property type="entry name" value="PGBD"/>
</dbReference>